<dbReference type="SUPFAM" id="SSF50022">
    <property type="entry name" value="ISP domain"/>
    <property type="match status" value="1"/>
</dbReference>
<dbReference type="InterPro" id="IPR036922">
    <property type="entry name" value="Rieske_2Fe-2S_sf"/>
</dbReference>
<keyword evidence="2" id="KW-0479">Metal-binding</keyword>
<evidence type="ECO:0000313" key="6">
    <source>
        <dbReference type="EMBL" id="KRR04748.1"/>
    </source>
</evidence>
<protein>
    <submittedName>
        <fullName evidence="6">(2Fe-2S)-binding protein</fullName>
    </submittedName>
</protein>
<dbReference type="GO" id="GO:0051537">
    <property type="term" value="F:2 iron, 2 sulfur cluster binding"/>
    <property type="evidence" value="ECO:0007669"/>
    <property type="project" value="UniProtKB-KW"/>
</dbReference>
<evidence type="ECO:0000256" key="2">
    <source>
        <dbReference type="ARBA" id="ARBA00022723"/>
    </source>
</evidence>
<feature type="domain" description="Rieske" evidence="5">
    <location>
        <begin position="40"/>
        <end position="120"/>
    </location>
</feature>
<dbReference type="AlphaFoldDB" id="A0A0R3LA31"/>
<dbReference type="Gene3D" id="2.102.10.10">
    <property type="entry name" value="Rieske [2Fe-2S] iron-sulphur domain"/>
    <property type="match status" value="1"/>
</dbReference>
<dbReference type="InterPro" id="IPR017941">
    <property type="entry name" value="Rieske_2Fe-2S"/>
</dbReference>
<evidence type="ECO:0000313" key="7">
    <source>
        <dbReference type="Proteomes" id="UP000051913"/>
    </source>
</evidence>
<dbReference type="Proteomes" id="UP000051913">
    <property type="component" value="Unassembled WGS sequence"/>
</dbReference>
<dbReference type="STRING" id="1518501.CQ10_30880"/>
<keyword evidence="3" id="KW-0408">Iron</keyword>
<evidence type="ECO:0000256" key="1">
    <source>
        <dbReference type="ARBA" id="ARBA00022714"/>
    </source>
</evidence>
<dbReference type="PANTHER" id="PTHR40261:SF1">
    <property type="entry name" value="RIESKE DOMAIN-CONTAINING PROTEIN"/>
    <property type="match status" value="1"/>
</dbReference>
<accession>A0A0R3LA31</accession>
<evidence type="ECO:0000256" key="4">
    <source>
        <dbReference type="ARBA" id="ARBA00023014"/>
    </source>
</evidence>
<dbReference type="EMBL" id="LLXX01000122">
    <property type="protein sequence ID" value="KRR04748.1"/>
    <property type="molecule type" value="Genomic_DNA"/>
</dbReference>
<sequence length="149" mass="16366">MSSQEIEVFTVCRADAIERGGAKGFNLSRIDESGESRPFPIVVLRTFGNDYHGYVNRCPHDGVWLNIGSGEFFSSDRAFIRCGRHRATFEIDSGFCIDGPCNGKALEPVALAVVDGDVCLCGVKLVEDNGFPDPFEDSDETMDIMIHPD</sequence>
<comment type="caution">
    <text evidence="6">The sequence shown here is derived from an EMBL/GenBank/DDBJ whole genome shotgun (WGS) entry which is preliminary data.</text>
</comment>
<keyword evidence="1" id="KW-0001">2Fe-2S</keyword>
<keyword evidence="4" id="KW-0411">Iron-sulfur</keyword>
<organism evidence="6 7">
    <name type="scientific">Bradyrhizobium valentinum</name>
    <dbReference type="NCBI Taxonomy" id="1518501"/>
    <lineage>
        <taxon>Bacteria</taxon>
        <taxon>Pseudomonadati</taxon>
        <taxon>Pseudomonadota</taxon>
        <taxon>Alphaproteobacteria</taxon>
        <taxon>Hyphomicrobiales</taxon>
        <taxon>Nitrobacteraceae</taxon>
        <taxon>Bradyrhizobium</taxon>
    </lineage>
</organism>
<evidence type="ECO:0000259" key="5">
    <source>
        <dbReference type="PROSITE" id="PS51296"/>
    </source>
</evidence>
<gene>
    <name evidence="6" type="ORF">CP49_18800</name>
</gene>
<reference evidence="6 7" key="1">
    <citation type="submission" date="2014-03" db="EMBL/GenBank/DDBJ databases">
        <title>Bradyrhizobium valentinum sp. nov., isolated from effective nodules of Lupinus mariae-josephae, a lupine endemic of basic-lime soils in Eastern Spain.</title>
        <authorList>
            <person name="Duran D."/>
            <person name="Rey L."/>
            <person name="Navarro A."/>
            <person name="Busquets A."/>
            <person name="Imperial J."/>
            <person name="Ruiz-Argueso T."/>
        </authorList>
    </citation>
    <scope>NUCLEOTIDE SEQUENCE [LARGE SCALE GENOMIC DNA]</scope>
    <source>
        <strain evidence="6 7">LmjM3</strain>
    </source>
</reference>
<keyword evidence="7" id="KW-1185">Reference proteome</keyword>
<dbReference type="RefSeq" id="WP_057852090.1">
    <property type="nucleotide sequence ID" value="NZ_LLXX01000122.1"/>
</dbReference>
<evidence type="ECO:0000256" key="3">
    <source>
        <dbReference type="ARBA" id="ARBA00023004"/>
    </source>
</evidence>
<dbReference type="OrthoDB" id="9800776at2"/>
<name>A0A0R3LA31_9BRAD</name>
<proteinExistence type="predicted"/>
<dbReference type="GO" id="GO:0046872">
    <property type="term" value="F:metal ion binding"/>
    <property type="evidence" value="ECO:0007669"/>
    <property type="project" value="UniProtKB-KW"/>
</dbReference>
<dbReference type="PROSITE" id="PS51296">
    <property type="entry name" value="RIESKE"/>
    <property type="match status" value="1"/>
</dbReference>
<dbReference type="Pfam" id="PF00355">
    <property type="entry name" value="Rieske"/>
    <property type="match status" value="1"/>
</dbReference>
<dbReference type="PANTHER" id="PTHR40261">
    <property type="match status" value="1"/>
</dbReference>
<dbReference type="CDD" id="cd03467">
    <property type="entry name" value="Rieske"/>
    <property type="match status" value="1"/>
</dbReference>